<dbReference type="InterPro" id="IPR039670">
    <property type="entry name" value="NPC2-like"/>
</dbReference>
<dbReference type="PANTHER" id="PTHR11306">
    <property type="entry name" value="NIEMANN PICK TYPE C2 PROTEIN NPC2-RELATED"/>
    <property type="match status" value="1"/>
</dbReference>
<organism evidence="10">
    <name type="scientific">Chlorella variabilis</name>
    <name type="common">Green alga</name>
    <dbReference type="NCBI Taxonomy" id="554065"/>
    <lineage>
        <taxon>Eukaryota</taxon>
        <taxon>Viridiplantae</taxon>
        <taxon>Chlorophyta</taxon>
        <taxon>core chlorophytes</taxon>
        <taxon>Trebouxiophyceae</taxon>
        <taxon>Chlorellales</taxon>
        <taxon>Chlorellaceae</taxon>
        <taxon>Chlorella clade</taxon>
        <taxon>Chlorella</taxon>
    </lineage>
</organism>
<dbReference type="RefSeq" id="XP_005848717.1">
    <property type="nucleotide sequence ID" value="XM_005848655.1"/>
</dbReference>
<dbReference type="GO" id="GO:0032934">
    <property type="term" value="F:sterol binding"/>
    <property type="evidence" value="ECO:0007669"/>
    <property type="project" value="InterPro"/>
</dbReference>
<evidence type="ECO:0000256" key="4">
    <source>
        <dbReference type="ARBA" id="ARBA00022448"/>
    </source>
</evidence>
<keyword evidence="4" id="KW-0813">Transport</keyword>
<evidence type="ECO:0000256" key="1">
    <source>
        <dbReference type="ARBA" id="ARBA00002053"/>
    </source>
</evidence>
<dbReference type="GeneID" id="17356019"/>
<evidence type="ECO:0000313" key="10">
    <source>
        <dbReference type="Proteomes" id="UP000008141"/>
    </source>
</evidence>
<dbReference type="AlphaFoldDB" id="E1ZBB5"/>
<dbReference type="InterPro" id="IPR003172">
    <property type="entry name" value="ML_dom"/>
</dbReference>
<comment type="function">
    <text evidence="1">Catalyzes the intermembrane transfer of phosphatidylglycerol and phosphatidylinositol.</text>
</comment>
<dbReference type="Gene3D" id="2.60.40.770">
    <property type="match status" value="1"/>
</dbReference>
<dbReference type="OMA" id="NHELSCI"/>
<dbReference type="GO" id="GO:0015918">
    <property type="term" value="P:sterol transport"/>
    <property type="evidence" value="ECO:0007669"/>
    <property type="project" value="InterPro"/>
</dbReference>
<dbReference type="eggNOG" id="KOG4680">
    <property type="taxonomic scope" value="Eukaryota"/>
</dbReference>
<evidence type="ECO:0000259" key="8">
    <source>
        <dbReference type="SMART" id="SM00737"/>
    </source>
</evidence>
<comment type="subunit">
    <text evidence="3">Monomer.</text>
</comment>
<feature type="domain" description="MD-2-related lipid-recognition" evidence="8">
    <location>
        <begin position="27"/>
        <end position="139"/>
    </location>
</feature>
<name>E1ZBB5_CHLVA</name>
<dbReference type="Proteomes" id="UP000008141">
    <property type="component" value="Unassembled WGS sequence"/>
</dbReference>
<feature type="signal peptide" evidence="7">
    <location>
        <begin position="1"/>
        <end position="25"/>
    </location>
</feature>
<proteinExistence type="inferred from homology"/>
<evidence type="ECO:0000256" key="5">
    <source>
        <dbReference type="ARBA" id="ARBA00022729"/>
    </source>
</evidence>
<dbReference type="FunCoup" id="E1ZBB5">
    <property type="interactions" value="341"/>
</dbReference>
<gene>
    <name evidence="9" type="ORF">CHLNCDRAFT_144381</name>
</gene>
<dbReference type="OrthoDB" id="6409159at2759"/>
<accession>E1ZBB5</accession>
<reference evidence="9 10" key="1">
    <citation type="journal article" date="2010" name="Plant Cell">
        <title>The Chlorella variabilis NC64A genome reveals adaptation to photosymbiosis, coevolution with viruses, and cryptic sex.</title>
        <authorList>
            <person name="Blanc G."/>
            <person name="Duncan G."/>
            <person name="Agarkova I."/>
            <person name="Borodovsky M."/>
            <person name="Gurnon J."/>
            <person name="Kuo A."/>
            <person name="Lindquist E."/>
            <person name="Lucas S."/>
            <person name="Pangilinan J."/>
            <person name="Polle J."/>
            <person name="Salamov A."/>
            <person name="Terry A."/>
            <person name="Yamada T."/>
            <person name="Dunigan D.D."/>
            <person name="Grigoriev I.V."/>
            <person name="Claverie J.M."/>
            <person name="Van Etten J.L."/>
        </authorList>
    </citation>
    <scope>NUCLEOTIDE SEQUENCE [LARGE SCALE GENOMIC DNA]</scope>
    <source>
        <strain evidence="9 10">NC64A</strain>
    </source>
</reference>
<dbReference type="InParanoid" id="E1ZBB5"/>
<comment type="similarity">
    <text evidence="2">Belongs to the NPC2 family.</text>
</comment>
<sequence>MTAANNKVVATLLLAALLALHPATADWRTCDEGEFDVTGGDVEPYPVRAGEEVVFHVNVTSGAPITGGLLEVWVDYLGFHVYSSQGDLCEAVACPLAAGTHTLTFRQSLPKVAPPGPYLGVFQARNQGGILLFCIDINFRIAVWPA</sequence>
<protein>
    <recommendedName>
        <fullName evidence="8">MD-2-related lipid-recognition domain-containing protein</fullName>
    </recommendedName>
</protein>
<evidence type="ECO:0000256" key="6">
    <source>
        <dbReference type="ARBA" id="ARBA00023055"/>
    </source>
</evidence>
<evidence type="ECO:0000313" key="9">
    <source>
        <dbReference type="EMBL" id="EFN56615.1"/>
    </source>
</evidence>
<feature type="chain" id="PRO_5003156156" description="MD-2-related lipid-recognition domain-containing protein" evidence="7">
    <location>
        <begin position="26"/>
        <end position="146"/>
    </location>
</feature>
<dbReference type="Pfam" id="PF02221">
    <property type="entry name" value="E1_DerP2_DerF2"/>
    <property type="match status" value="1"/>
</dbReference>
<dbReference type="SMART" id="SM00737">
    <property type="entry name" value="ML"/>
    <property type="match status" value="1"/>
</dbReference>
<evidence type="ECO:0000256" key="2">
    <source>
        <dbReference type="ARBA" id="ARBA00006370"/>
    </source>
</evidence>
<dbReference type="InterPro" id="IPR014756">
    <property type="entry name" value="Ig_E-set"/>
</dbReference>
<keyword evidence="5 7" id="KW-0732">Signal</keyword>
<dbReference type="EMBL" id="GL433841">
    <property type="protein sequence ID" value="EFN56615.1"/>
    <property type="molecule type" value="Genomic_DNA"/>
</dbReference>
<evidence type="ECO:0000256" key="7">
    <source>
        <dbReference type="SAM" id="SignalP"/>
    </source>
</evidence>
<dbReference type="SUPFAM" id="SSF81296">
    <property type="entry name" value="E set domains"/>
    <property type="match status" value="1"/>
</dbReference>
<keyword evidence="6" id="KW-0445">Lipid transport</keyword>
<dbReference type="PANTHER" id="PTHR11306:SF0">
    <property type="entry name" value="PHOSPHATIDYLGLYCEROL_PHOSPHATIDYLINOSITOL TRANSFER PROTEIN"/>
    <property type="match status" value="1"/>
</dbReference>
<dbReference type="KEGG" id="cvr:CHLNCDRAFT_144381"/>
<evidence type="ECO:0000256" key="3">
    <source>
        <dbReference type="ARBA" id="ARBA00011245"/>
    </source>
</evidence>
<keyword evidence="10" id="KW-1185">Reference proteome</keyword>